<name>A0ABU0M744_9HYPH</name>
<proteinExistence type="inferred from homology"/>
<evidence type="ECO:0000256" key="1">
    <source>
        <dbReference type="ARBA" id="ARBA00004418"/>
    </source>
</evidence>
<gene>
    <name evidence="6" type="ORF">QO015_002400</name>
</gene>
<evidence type="ECO:0000313" key="6">
    <source>
        <dbReference type="EMBL" id="MDQ0516787.1"/>
    </source>
</evidence>
<organism evidence="6 7">
    <name type="scientific">Kaistia geumhonensis</name>
    <dbReference type="NCBI Taxonomy" id="410839"/>
    <lineage>
        <taxon>Bacteria</taxon>
        <taxon>Pseudomonadati</taxon>
        <taxon>Pseudomonadota</taxon>
        <taxon>Alphaproteobacteria</taxon>
        <taxon>Hyphomicrobiales</taxon>
        <taxon>Kaistiaceae</taxon>
        <taxon>Kaistia</taxon>
    </lineage>
</organism>
<dbReference type="PANTHER" id="PTHR43649:SF29">
    <property type="entry name" value="OSMOPROTECTIVE COMPOUNDS-BINDING PROTEIN GGTB"/>
    <property type="match status" value="1"/>
</dbReference>
<protein>
    <submittedName>
        <fullName evidence="6">ABC-type glycerol-3-phosphate transport system substrate-binding protein</fullName>
    </submittedName>
</protein>
<accession>A0ABU0M744</accession>
<comment type="subcellular location">
    <subcellularLocation>
        <location evidence="1">Periplasm</location>
    </subcellularLocation>
</comment>
<reference evidence="6 7" key="1">
    <citation type="submission" date="2023-07" db="EMBL/GenBank/DDBJ databases">
        <title>Genomic Encyclopedia of Type Strains, Phase IV (KMG-IV): sequencing the most valuable type-strain genomes for metagenomic binning, comparative biology and taxonomic classification.</title>
        <authorList>
            <person name="Goeker M."/>
        </authorList>
    </citation>
    <scope>NUCLEOTIDE SEQUENCE [LARGE SCALE GENOMIC DNA]</scope>
    <source>
        <strain evidence="6 7">B1-1</strain>
    </source>
</reference>
<dbReference type="Proteomes" id="UP001223743">
    <property type="component" value="Unassembled WGS sequence"/>
</dbReference>
<keyword evidence="7" id="KW-1185">Reference proteome</keyword>
<dbReference type="RefSeq" id="WP_266279161.1">
    <property type="nucleotide sequence ID" value="NZ_JAPKNF010000001.1"/>
</dbReference>
<dbReference type="InterPro" id="IPR050490">
    <property type="entry name" value="Bact_solute-bd_prot1"/>
</dbReference>
<evidence type="ECO:0000256" key="5">
    <source>
        <dbReference type="SAM" id="SignalP"/>
    </source>
</evidence>
<dbReference type="PANTHER" id="PTHR43649">
    <property type="entry name" value="ARABINOSE-BINDING PROTEIN-RELATED"/>
    <property type="match status" value="1"/>
</dbReference>
<feature type="chain" id="PRO_5047414444" evidence="5">
    <location>
        <begin position="33"/>
        <end position="424"/>
    </location>
</feature>
<comment type="caution">
    <text evidence="6">The sequence shown here is derived from an EMBL/GenBank/DDBJ whole genome shotgun (WGS) entry which is preliminary data.</text>
</comment>
<dbReference type="Gene3D" id="3.40.190.10">
    <property type="entry name" value="Periplasmic binding protein-like II"/>
    <property type="match status" value="2"/>
</dbReference>
<dbReference type="SUPFAM" id="SSF53850">
    <property type="entry name" value="Periplasmic binding protein-like II"/>
    <property type="match status" value="1"/>
</dbReference>
<evidence type="ECO:0000256" key="4">
    <source>
        <dbReference type="ARBA" id="ARBA00022764"/>
    </source>
</evidence>
<comment type="similarity">
    <text evidence="2">Belongs to the bacterial solute-binding protein 1 family.</text>
</comment>
<keyword evidence="3" id="KW-0813">Transport</keyword>
<keyword evidence="4" id="KW-0574">Periplasm</keyword>
<dbReference type="InterPro" id="IPR006059">
    <property type="entry name" value="SBP"/>
</dbReference>
<evidence type="ECO:0000256" key="2">
    <source>
        <dbReference type="ARBA" id="ARBA00008520"/>
    </source>
</evidence>
<feature type="signal peptide" evidence="5">
    <location>
        <begin position="1"/>
        <end position="32"/>
    </location>
</feature>
<evidence type="ECO:0000256" key="3">
    <source>
        <dbReference type="ARBA" id="ARBA00022448"/>
    </source>
</evidence>
<keyword evidence="5" id="KW-0732">Signal</keyword>
<evidence type="ECO:0000313" key="7">
    <source>
        <dbReference type="Proteomes" id="UP001223743"/>
    </source>
</evidence>
<sequence length="424" mass="46049">MFRPRKAGLRARLMTGFAAAAALTVSLGAAQATDLTLFHTWSNESEMKALNTIIDKYQADTGNKVTAASVPHETAGESPLVSLFVAGTPPNLFIAADAGFFKDLDSKGQAFDVKALFDKIGATQAFPETVLQAITIDGKVLKIPIAVHLDGMVYFSQEVAKKAGVDPTKWTSLEDMWADEKKVEDAGFTFIAIGGNTFQAGYTFHALLAAVAGPEVYNRFYAGTPDKTVFDDPALRETIETFRRITKQADPGWVNRSWNDTTNTVIAGKALMQIHGDWMKGQWRGNNKTVGTDFGCINIPGTKAVSVTVDSFGLLGGVDEATAKAEEEFAAVAVDPKINAEFAFYKGSSPVRLDVPTDKLDACNTLVLDDLKKPGFSVQNPFYIADGDWINSVWNTMFTLQGDQNMTTDDAIKMLKSEYDAIFN</sequence>
<dbReference type="EMBL" id="JAUSWJ010000001">
    <property type="protein sequence ID" value="MDQ0516787.1"/>
    <property type="molecule type" value="Genomic_DNA"/>
</dbReference>
<dbReference type="Pfam" id="PF01547">
    <property type="entry name" value="SBP_bac_1"/>
    <property type="match status" value="1"/>
</dbReference>